<protein>
    <recommendedName>
        <fullName evidence="14">EF-hand domain-containing protein</fullName>
    </recommendedName>
</protein>
<evidence type="ECO:0000256" key="6">
    <source>
        <dbReference type="ARBA" id="ARBA00022737"/>
    </source>
</evidence>
<dbReference type="GO" id="GO:0005758">
    <property type="term" value="C:mitochondrial intermembrane space"/>
    <property type="evidence" value="ECO:0007669"/>
    <property type="project" value="UniProtKB-SubCell"/>
</dbReference>
<dbReference type="PROSITE" id="PS50222">
    <property type="entry name" value="EF_HAND_2"/>
    <property type="match status" value="2"/>
</dbReference>
<keyword evidence="10" id="KW-0406">Ion transport</keyword>
<proteinExistence type="inferred from homology"/>
<keyword evidence="12" id="KW-0472">Membrane</keyword>
<feature type="domain" description="EF-hand" evidence="14">
    <location>
        <begin position="210"/>
        <end position="245"/>
    </location>
</feature>
<dbReference type="GO" id="GO:0051560">
    <property type="term" value="P:mitochondrial calcium ion homeostasis"/>
    <property type="evidence" value="ECO:0007669"/>
    <property type="project" value="TreeGrafter"/>
</dbReference>
<dbReference type="PANTHER" id="PTHR12294:SF1">
    <property type="entry name" value="CALCIUM UPTAKE PROTEIN 1, MITOCHONDRIAL"/>
    <property type="match status" value="1"/>
</dbReference>
<keyword evidence="8" id="KW-0106">Calcium</keyword>
<evidence type="ECO:0000259" key="14">
    <source>
        <dbReference type="PROSITE" id="PS50222"/>
    </source>
</evidence>
<keyword evidence="9" id="KW-0809">Transit peptide</keyword>
<sequence>MHLFCFKHFFSNCYIVSNILGNKRVSVFHYTDRKSGRGYSNFASTIYPNRPYIWPPFRKLYRWNFIFAFILVFASYESKFYGHSEPNIGENDREKKKKKKRKVGFRERRIIEYENRLRCYSSIDKIFRYFASIKKDSPSRPYEIFMTPEDFVRSITPGIMQPRNLGLDQYKTYEEYKRELVTSKGVFAKLGEYGLINYNDYLFLMTLLSASAKDFKLAFKLFDVNGNGELDKAEFEYVQELIMMQTMIGQKHHERAGLYNKQNLNSTLKSYFFGEDGSKKLSIDEFLIFQAHLHRDILKIECERRDAEFSGKGKISEVSFAEILLLHSCLTDVKKRVMLKRVKKKFGNNSNEKTGVTLDEIYSFFCFLYYIEDVDLALNFYNIAGAAIDAELLKRVARKVTGCHISDHVVDIVITLFDDNQDGRLSQKEFISIMKKRMNKGLRRSRDTRLMKLIGATNHCVVEQLKNSFYYH</sequence>
<dbReference type="OrthoDB" id="10056860at2759"/>
<evidence type="ECO:0000256" key="2">
    <source>
        <dbReference type="ARBA" id="ARBA00004569"/>
    </source>
</evidence>
<gene>
    <name evidence="15" type="ORF">DME_LOCUS4591</name>
</gene>
<dbReference type="EMBL" id="UYYG01001150">
    <property type="protein sequence ID" value="VDN54618.1"/>
    <property type="molecule type" value="Genomic_DNA"/>
</dbReference>
<organism evidence="15 16">
    <name type="scientific">Dracunculus medinensis</name>
    <name type="common">Guinea worm</name>
    <dbReference type="NCBI Taxonomy" id="318479"/>
    <lineage>
        <taxon>Eukaryota</taxon>
        <taxon>Metazoa</taxon>
        <taxon>Ecdysozoa</taxon>
        <taxon>Nematoda</taxon>
        <taxon>Chromadorea</taxon>
        <taxon>Rhabditida</taxon>
        <taxon>Spirurina</taxon>
        <taxon>Dracunculoidea</taxon>
        <taxon>Dracunculidae</taxon>
        <taxon>Dracunculus</taxon>
    </lineage>
</organism>
<dbReference type="SUPFAM" id="SSF47473">
    <property type="entry name" value="EF-hand"/>
    <property type="match status" value="2"/>
</dbReference>
<feature type="domain" description="EF-hand" evidence="14">
    <location>
        <begin position="405"/>
        <end position="440"/>
    </location>
</feature>
<name>A0A3P7PY40_DRAME</name>
<keyword evidence="3" id="KW-0813">Transport</keyword>
<evidence type="ECO:0000256" key="13">
    <source>
        <dbReference type="ARBA" id="ARBA00038333"/>
    </source>
</evidence>
<dbReference type="InterPro" id="IPR011992">
    <property type="entry name" value="EF-hand-dom_pair"/>
</dbReference>
<evidence type="ECO:0000256" key="9">
    <source>
        <dbReference type="ARBA" id="ARBA00022946"/>
    </source>
</evidence>
<dbReference type="GO" id="GO:1990246">
    <property type="term" value="C:uniplex complex"/>
    <property type="evidence" value="ECO:0007669"/>
    <property type="project" value="TreeGrafter"/>
</dbReference>
<evidence type="ECO:0000256" key="5">
    <source>
        <dbReference type="ARBA" id="ARBA00022723"/>
    </source>
</evidence>
<dbReference type="Gene3D" id="1.10.238.10">
    <property type="entry name" value="EF-hand"/>
    <property type="match status" value="2"/>
</dbReference>
<dbReference type="InterPro" id="IPR039800">
    <property type="entry name" value="MICU1/2/3"/>
</dbReference>
<keyword evidence="11" id="KW-0496">Mitochondrion</keyword>
<evidence type="ECO:0000256" key="1">
    <source>
        <dbReference type="ARBA" id="ARBA00004273"/>
    </source>
</evidence>
<dbReference type="STRING" id="318479.A0A3P7PY40"/>
<keyword evidence="6" id="KW-0677">Repeat</keyword>
<evidence type="ECO:0000256" key="12">
    <source>
        <dbReference type="ARBA" id="ARBA00023136"/>
    </source>
</evidence>
<dbReference type="PANTHER" id="PTHR12294">
    <property type="entry name" value="EF HAND DOMAIN FAMILY A1,A2-RELATED"/>
    <property type="match status" value="1"/>
</dbReference>
<dbReference type="Proteomes" id="UP000274756">
    <property type="component" value="Unassembled WGS sequence"/>
</dbReference>
<evidence type="ECO:0000256" key="11">
    <source>
        <dbReference type="ARBA" id="ARBA00023128"/>
    </source>
</evidence>
<dbReference type="GO" id="GO:0036444">
    <property type="term" value="P:calcium import into the mitochondrion"/>
    <property type="evidence" value="ECO:0007669"/>
    <property type="project" value="TreeGrafter"/>
</dbReference>
<dbReference type="InterPro" id="IPR002048">
    <property type="entry name" value="EF_hand_dom"/>
</dbReference>
<evidence type="ECO:0000256" key="3">
    <source>
        <dbReference type="ARBA" id="ARBA00022448"/>
    </source>
</evidence>
<dbReference type="CDD" id="cd15900">
    <property type="entry name" value="EFh_MICU"/>
    <property type="match status" value="1"/>
</dbReference>
<dbReference type="Pfam" id="PF13833">
    <property type="entry name" value="EF-hand_8"/>
    <property type="match status" value="1"/>
</dbReference>
<keyword evidence="4" id="KW-0109">Calcium transport</keyword>
<evidence type="ECO:0000313" key="15">
    <source>
        <dbReference type="EMBL" id="VDN54618.1"/>
    </source>
</evidence>
<dbReference type="SMART" id="SM00054">
    <property type="entry name" value="EFh"/>
    <property type="match status" value="2"/>
</dbReference>
<reference evidence="15 16" key="1">
    <citation type="submission" date="2018-11" db="EMBL/GenBank/DDBJ databases">
        <authorList>
            <consortium name="Pathogen Informatics"/>
        </authorList>
    </citation>
    <scope>NUCLEOTIDE SEQUENCE [LARGE SCALE GENOMIC DNA]</scope>
</reference>
<evidence type="ECO:0000256" key="7">
    <source>
        <dbReference type="ARBA" id="ARBA00022792"/>
    </source>
</evidence>
<accession>A0A3P7PY40</accession>
<dbReference type="Pfam" id="PF13202">
    <property type="entry name" value="EF-hand_5"/>
    <property type="match status" value="1"/>
</dbReference>
<keyword evidence="7" id="KW-0999">Mitochondrion inner membrane</keyword>
<dbReference type="PROSITE" id="PS00018">
    <property type="entry name" value="EF_HAND_1"/>
    <property type="match status" value="2"/>
</dbReference>
<evidence type="ECO:0000313" key="16">
    <source>
        <dbReference type="Proteomes" id="UP000274756"/>
    </source>
</evidence>
<dbReference type="GO" id="GO:0005509">
    <property type="term" value="F:calcium ion binding"/>
    <property type="evidence" value="ECO:0007669"/>
    <property type="project" value="InterPro"/>
</dbReference>
<comment type="subcellular location">
    <subcellularLocation>
        <location evidence="1">Mitochondrion inner membrane</location>
    </subcellularLocation>
    <subcellularLocation>
        <location evidence="2">Mitochondrion intermembrane space</location>
    </subcellularLocation>
</comment>
<evidence type="ECO:0000256" key="8">
    <source>
        <dbReference type="ARBA" id="ARBA00022837"/>
    </source>
</evidence>
<evidence type="ECO:0000256" key="4">
    <source>
        <dbReference type="ARBA" id="ARBA00022568"/>
    </source>
</evidence>
<dbReference type="AlphaFoldDB" id="A0A3P7PY40"/>
<keyword evidence="5" id="KW-0479">Metal-binding</keyword>
<comment type="similarity">
    <text evidence="13">Belongs to the MICU1 family. MICU1 subfamily.</text>
</comment>
<dbReference type="InterPro" id="IPR018247">
    <property type="entry name" value="EF_Hand_1_Ca_BS"/>
</dbReference>
<evidence type="ECO:0000256" key="10">
    <source>
        <dbReference type="ARBA" id="ARBA00023065"/>
    </source>
</evidence>
<keyword evidence="16" id="KW-1185">Reference proteome</keyword>